<protein>
    <recommendedName>
        <fullName evidence="3">DUF2441 domain-containing protein</fullName>
    </recommendedName>
</protein>
<dbReference type="AlphaFoldDB" id="U7VDI6"/>
<evidence type="ECO:0000313" key="2">
    <source>
        <dbReference type="Proteomes" id="UP000017081"/>
    </source>
</evidence>
<gene>
    <name evidence="1" type="ORF">HMPREF0202_00903</name>
</gene>
<accession>U7VDI6</accession>
<dbReference type="SUPFAM" id="SSF56399">
    <property type="entry name" value="ADP-ribosylation"/>
    <property type="match status" value="1"/>
</dbReference>
<evidence type="ECO:0008006" key="3">
    <source>
        <dbReference type="Google" id="ProtNLM"/>
    </source>
</evidence>
<keyword evidence="2" id="KW-1185">Reference proteome</keyword>
<name>U7VDI6_9FUSO</name>
<dbReference type="EMBL" id="AXZF01000033">
    <property type="protein sequence ID" value="ERT69169.1"/>
    <property type="molecule type" value="Genomic_DNA"/>
</dbReference>
<evidence type="ECO:0000313" key="1">
    <source>
        <dbReference type="EMBL" id="ERT69169.1"/>
    </source>
</evidence>
<comment type="caution">
    <text evidence="1">The sequence shown here is derived from an EMBL/GenBank/DDBJ whole genome shotgun (WGS) entry which is preliminary data.</text>
</comment>
<dbReference type="RefSeq" id="WP_023050448.1">
    <property type="nucleotide sequence ID" value="NZ_CP173065.2"/>
</dbReference>
<sequence>MSLVTIANTGEVISNQLYLINFIDDFHYNLLNKEDKINYILNFDLNKFPTFLREDLVNIEAEQELEKYRLKFFPELPSRCGAQFAFEKLTDLLTAAKMYGWKGTIYKISIDTSKDYTLSKHNADIISEIRNSDFKSISNTLNDYWTGDIKWAKCHDRDLHFLPTTEYLIEGSINIIETLDKAI</sequence>
<organism evidence="1 2">
    <name type="scientific">Cetobacterium somerae ATCC BAA-474</name>
    <dbReference type="NCBI Taxonomy" id="1319815"/>
    <lineage>
        <taxon>Bacteria</taxon>
        <taxon>Fusobacteriati</taxon>
        <taxon>Fusobacteriota</taxon>
        <taxon>Fusobacteriia</taxon>
        <taxon>Fusobacteriales</taxon>
        <taxon>Fusobacteriaceae</taxon>
        <taxon>Cetobacterium</taxon>
    </lineage>
</organism>
<proteinExistence type="predicted"/>
<dbReference type="Proteomes" id="UP000017081">
    <property type="component" value="Unassembled WGS sequence"/>
</dbReference>
<dbReference type="HOGENOM" id="CLU_1472695_0_0_0"/>
<reference evidence="1 2" key="1">
    <citation type="submission" date="2013-08" db="EMBL/GenBank/DDBJ databases">
        <authorList>
            <person name="Weinstock G."/>
            <person name="Sodergren E."/>
            <person name="Wylie T."/>
            <person name="Fulton L."/>
            <person name="Fulton R."/>
            <person name="Fronick C."/>
            <person name="O'Laughlin M."/>
            <person name="Godfrey J."/>
            <person name="Miner T."/>
            <person name="Herter B."/>
            <person name="Appelbaum E."/>
            <person name="Cordes M."/>
            <person name="Lek S."/>
            <person name="Wollam A."/>
            <person name="Pepin K.H."/>
            <person name="Palsikar V.B."/>
            <person name="Mitreva M."/>
            <person name="Wilson R.K."/>
        </authorList>
    </citation>
    <scope>NUCLEOTIDE SEQUENCE [LARGE SCALE GENOMIC DNA]</scope>
    <source>
        <strain evidence="1 2">ATCC BAA-474</strain>
    </source>
</reference>
<dbReference type="STRING" id="1319815.HMPREF0202_00903"/>